<sequence length="731" mass="81955">MTLDTSSPMYQQWLAQQRHQQYKSAYGAPPAFLPVNRNNGMAIAPLNSKPLTYQQGLVQQQSFESNNPFYPQGPAPQQTQQYRSAYSLPALPPAFSDNNMVSRQGYGQQLYSQQQFHPQQYQSAYSLPATPRIPQNYGIAVASSNLNGVFSQQGYGQLPPQQYSSTYGPQTLPPATQNYSMAIAPVSSFNSTYGTTQQLYSQLPQQPQQYNSATYLPASNTTQNYGMAVAPVAPFNSSQGFPQQRYGQLPLQQPQQNKSATNLPASTAPQTGGMAVAPFHSSHGTPQQPYGQLPQQPHQYKSIHNLPASTAPQNGHMAAASMTSTHGIPQQRYGQLTQQPQQYNPAYSLPSSSAPQNGDRATASLTSSDGIPRQLYGKLPHQPQHYNPAYSRPTLPASQTHSATITISDLNNVYSHQEYGKQPTPQHSEPACPPPAPQTSDKAISSSDSNDTVTQGYGQPIIQPNKLQDTLAASVINEISTVLVDHEDQSKHLWYWIEVIKASFFPSGNDLMPMTFHDSNLSYNEASRLATLYLSKISQDNIQPNAQSSIAMTLINESSTFLRYQILGVLFPLMRRWCLSAEFRAEIARCTRINRMRLWRGKAIDEPDSFTKYLEVLDTMHDRKWTFSKDPEGILGLKTMQKKMWCYLLFKFMCTMDLVYLELMLKFNVEPYNRQRFHEVHYPAMLPKLRAINKDPIMDGCLVDPPYWPATTRVDEDVLHRNLALLQRSLD</sequence>
<gene>
    <name evidence="2" type="ORF">RCO7_00889</name>
</gene>
<dbReference type="InParanoid" id="A0A1E1JQK3"/>
<dbReference type="AlphaFoldDB" id="A0A1E1JQK3"/>
<dbReference type="EMBL" id="FJUW01000001">
    <property type="protein sequence ID" value="CZS87932.1"/>
    <property type="molecule type" value="Genomic_DNA"/>
</dbReference>
<evidence type="ECO:0000313" key="2">
    <source>
        <dbReference type="EMBL" id="CZS87932.1"/>
    </source>
</evidence>
<feature type="compositionally biased region" description="Polar residues" evidence="1">
    <location>
        <begin position="252"/>
        <end position="270"/>
    </location>
</feature>
<protein>
    <submittedName>
        <fullName evidence="2">Uncharacterized protein</fullName>
    </submittedName>
</protein>
<organism evidence="2 3">
    <name type="scientific">Rhynchosporium graminicola</name>
    <dbReference type="NCBI Taxonomy" id="2792576"/>
    <lineage>
        <taxon>Eukaryota</taxon>
        <taxon>Fungi</taxon>
        <taxon>Dikarya</taxon>
        <taxon>Ascomycota</taxon>
        <taxon>Pezizomycotina</taxon>
        <taxon>Leotiomycetes</taxon>
        <taxon>Helotiales</taxon>
        <taxon>Ploettnerulaceae</taxon>
        <taxon>Rhynchosporium</taxon>
    </lineage>
</organism>
<name>A0A1E1JQK3_9HELO</name>
<feature type="region of interest" description="Disordered" evidence="1">
    <location>
        <begin position="342"/>
        <end position="400"/>
    </location>
</feature>
<feature type="compositionally biased region" description="Low complexity" evidence="1">
    <location>
        <begin position="286"/>
        <end position="299"/>
    </location>
</feature>
<feature type="region of interest" description="Disordered" evidence="1">
    <location>
        <begin position="252"/>
        <end position="328"/>
    </location>
</feature>
<feature type="region of interest" description="Disordered" evidence="1">
    <location>
        <begin position="417"/>
        <end position="461"/>
    </location>
</feature>
<evidence type="ECO:0000313" key="3">
    <source>
        <dbReference type="Proteomes" id="UP000178129"/>
    </source>
</evidence>
<keyword evidence="3" id="KW-1185">Reference proteome</keyword>
<comment type="caution">
    <text evidence="2">The sequence shown here is derived from an EMBL/GenBank/DDBJ whole genome shotgun (WGS) entry which is preliminary data.</text>
</comment>
<reference evidence="3" key="1">
    <citation type="submission" date="2016-03" db="EMBL/GenBank/DDBJ databases">
        <authorList>
            <person name="Ploux O."/>
        </authorList>
    </citation>
    <scope>NUCLEOTIDE SEQUENCE [LARGE SCALE GENOMIC DNA]</scope>
    <source>
        <strain evidence="3">UK7</strain>
    </source>
</reference>
<feature type="compositionally biased region" description="Polar residues" evidence="1">
    <location>
        <begin position="438"/>
        <end position="457"/>
    </location>
</feature>
<evidence type="ECO:0000256" key="1">
    <source>
        <dbReference type="SAM" id="MobiDB-lite"/>
    </source>
</evidence>
<accession>A0A1E1JQK3</accession>
<feature type="compositionally biased region" description="Polar residues" evidence="1">
    <location>
        <begin position="342"/>
        <end position="356"/>
    </location>
</feature>
<dbReference type="Proteomes" id="UP000178129">
    <property type="component" value="Unassembled WGS sequence"/>
</dbReference>
<proteinExistence type="predicted"/>